<accession>A0A1E2V605</accession>
<keyword evidence="2" id="KW-1133">Transmembrane helix</keyword>
<protein>
    <submittedName>
        <fullName evidence="3">Uncharacterized protein</fullName>
    </submittedName>
</protein>
<comment type="caution">
    <text evidence="3">The sequence shown here is derived from an EMBL/GenBank/DDBJ whole genome shotgun (WGS) entry which is preliminary data.</text>
</comment>
<gene>
    <name evidence="3" type="ORF">BFW38_00785</name>
</gene>
<keyword evidence="4" id="KW-1185">Reference proteome</keyword>
<keyword evidence="2" id="KW-0472">Membrane</keyword>
<name>A0A1E2V605_9GAMM</name>
<evidence type="ECO:0000256" key="2">
    <source>
        <dbReference type="SAM" id="Phobius"/>
    </source>
</evidence>
<feature type="transmembrane region" description="Helical" evidence="2">
    <location>
        <begin position="55"/>
        <end position="76"/>
    </location>
</feature>
<dbReference type="STRING" id="197479.BFW38_00785"/>
<evidence type="ECO:0000313" key="3">
    <source>
        <dbReference type="EMBL" id="ODC02292.1"/>
    </source>
</evidence>
<evidence type="ECO:0000256" key="1">
    <source>
        <dbReference type="SAM" id="MobiDB-lite"/>
    </source>
</evidence>
<dbReference type="AlphaFoldDB" id="A0A1E2V605"/>
<feature type="region of interest" description="Disordered" evidence="1">
    <location>
        <begin position="1"/>
        <end position="24"/>
    </location>
</feature>
<dbReference type="EMBL" id="MDTQ01000001">
    <property type="protein sequence ID" value="ODC02292.1"/>
    <property type="molecule type" value="Genomic_DNA"/>
</dbReference>
<proteinExistence type="predicted"/>
<sequence>MTDSSLLFESKRTESGPAAQSGTNEVQYTKCSRLTTRPQALTLFMLQTQEINEDVFYSDLIVLFINIAPTLVGLCPNRLIISLIYK</sequence>
<keyword evidence="2" id="KW-0812">Transmembrane</keyword>
<dbReference type="Proteomes" id="UP000094291">
    <property type="component" value="Unassembled WGS sequence"/>
</dbReference>
<organism evidence="3 4">
    <name type="scientific">Terasakiispira papahanaumokuakeensis</name>
    <dbReference type="NCBI Taxonomy" id="197479"/>
    <lineage>
        <taxon>Bacteria</taxon>
        <taxon>Pseudomonadati</taxon>
        <taxon>Pseudomonadota</taxon>
        <taxon>Gammaproteobacteria</taxon>
        <taxon>Oceanospirillales</taxon>
        <taxon>Terasakiispira</taxon>
    </lineage>
</organism>
<reference evidence="3 4" key="1">
    <citation type="submission" date="2016-08" db="EMBL/GenBank/DDBJ databases">
        <authorList>
            <person name="Seilhamer J.J."/>
        </authorList>
    </citation>
    <scope>NUCLEOTIDE SEQUENCE [LARGE SCALE GENOMIC DNA]</scope>
    <source>
        <strain evidence="3 4">PH27A</strain>
    </source>
</reference>
<evidence type="ECO:0000313" key="4">
    <source>
        <dbReference type="Proteomes" id="UP000094291"/>
    </source>
</evidence>